<evidence type="ECO:0000313" key="1">
    <source>
        <dbReference type="EMBL" id="BAN22068.1"/>
    </source>
</evidence>
<keyword evidence="2" id="KW-1185">Reference proteome</keyword>
<accession>R4WEY4</accession>
<proteinExistence type="predicted"/>
<evidence type="ECO:0000313" key="2">
    <source>
        <dbReference type="Proteomes" id="UP000013966"/>
    </source>
</evidence>
<dbReference type="STRING" id="758793.BRPE64_ACDS03140"/>
<name>R4WEY4_9BURK</name>
<reference evidence="1 2" key="2">
    <citation type="journal article" date="2018" name="Int. J. Syst. Evol. Microbiol.">
        <title>Burkholderia insecticola sp. nov., a gut symbiotic bacterium of the bean bug Riptortus pedestris.</title>
        <authorList>
            <person name="Takeshita K."/>
            <person name="Tamaki H."/>
            <person name="Ohbayashi T."/>
            <person name="Meng X.-Y."/>
            <person name="Sone T."/>
            <person name="Mitani Y."/>
            <person name="Peeters C."/>
            <person name="Kikuchi Y."/>
            <person name="Vandamme P."/>
        </authorList>
    </citation>
    <scope>NUCLEOTIDE SEQUENCE [LARGE SCALE GENOMIC DNA]</scope>
    <source>
        <strain evidence="1">RPE64</strain>
    </source>
</reference>
<sequence length="74" mass="8012">MHGPGLSVGEAAHGFVSFGRGERRIWSVIGRGAGLGKGTWLSSMREHVWRMLSRTICCGPGVVEVNASRRRGHP</sequence>
<gene>
    <name evidence="1" type="ORF">BRPE64_ACDS03140</name>
</gene>
<protein>
    <submittedName>
        <fullName evidence="1">Uncharacterized protein</fullName>
    </submittedName>
</protein>
<dbReference type="Proteomes" id="UP000013966">
    <property type="component" value="Chromosome 1"/>
</dbReference>
<reference evidence="1 2" key="1">
    <citation type="journal article" date="2013" name="Genome Announc.">
        <title>Complete Genome Sequence of Burkholderia sp. Strain RPE64, Bacterial Symbiont of the Bean Bug Riptortus pedestris.</title>
        <authorList>
            <person name="Shibata T.F."/>
            <person name="Maeda T."/>
            <person name="Nikoh N."/>
            <person name="Yamaguchi K."/>
            <person name="Oshima K."/>
            <person name="Hattori M."/>
            <person name="Nishiyama T."/>
            <person name="Hasebe M."/>
            <person name="Fukatsu T."/>
            <person name="Kikuchi Y."/>
            <person name="Shigenobu S."/>
        </authorList>
    </citation>
    <scope>NUCLEOTIDE SEQUENCE [LARGE SCALE GENOMIC DNA]</scope>
</reference>
<dbReference type="HOGENOM" id="CLU_2680576_0_0_4"/>
<dbReference type="PATRIC" id="fig|758793.3.peg.314"/>
<organism evidence="1 2">
    <name type="scientific">Caballeronia insecticola</name>
    <dbReference type="NCBI Taxonomy" id="758793"/>
    <lineage>
        <taxon>Bacteria</taxon>
        <taxon>Pseudomonadati</taxon>
        <taxon>Pseudomonadota</taxon>
        <taxon>Betaproteobacteria</taxon>
        <taxon>Burkholderiales</taxon>
        <taxon>Burkholderiaceae</taxon>
        <taxon>Caballeronia</taxon>
    </lineage>
</organism>
<dbReference type="EMBL" id="AP013058">
    <property type="protein sequence ID" value="BAN22068.1"/>
    <property type="molecule type" value="Genomic_DNA"/>
</dbReference>
<dbReference type="KEGG" id="buo:BRPE64_ACDS03140"/>
<dbReference type="AlphaFoldDB" id="R4WEY4"/>